<dbReference type="InterPro" id="IPR004603">
    <property type="entry name" value="DNA_mismatch_endonuc_vsr"/>
</dbReference>
<dbReference type="EC" id="3.1.-.-" evidence="6"/>
<dbReference type="Pfam" id="PF03852">
    <property type="entry name" value="Vsr"/>
    <property type="match status" value="1"/>
</dbReference>
<dbReference type="PIRSF" id="PIRSF018267">
    <property type="entry name" value="VSR_endonuc"/>
    <property type="match status" value="1"/>
</dbReference>
<evidence type="ECO:0000313" key="7">
    <source>
        <dbReference type="EMBL" id="SKC14134.1"/>
    </source>
</evidence>
<dbReference type="GO" id="GO:0004519">
    <property type="term" value="F:endonuclease activity"/>
    <property type="evidence" value="ECO:0007669"/>
    <property type="project" value="UniProtKB-KW"/>
</dbReference>
<gene>
    <name evidence="7" type="ORF">SAMN06295920_12612</name>
</gene>
<dbReference type="CDD" id="cd00221">
    <property type="entry name" value="Vsr"/>
    <property type="match status" value="1"/>
</dbReference>
<sequence length="148" mass="16956">MSETPEQRSRTMRAVRSRDTGPEMIVRRFLHAAGLRYRLHDRRLPGVPDLVFPSRRVALFVHGCFWHQHPGCEAAARPKSRPDYWNRKLDGNVARDARHLVELAAAGWTALVVWECETRDPQRLAALAARIREGQEHGQEGNRGSNCR</sequence>
<proteinExistence type="inferred from homology"/>
<dbReference type="Gene3D" id="3.40.960.10">
    <property type="entry name" value="VSR Endonuclease"/>
    <property type="match status" value="1"/>
</dbReference>
<accession>A0A1T5H0F0</accession>
<dbReference type="EMBL" id="FUYM01000026">
    <property type="protein sequence ID" value="SKC14134.1"/>
    <property type="molecule type" value="Genomic_DNA"/>
</dbReference>
<dbReference type="RefSeq" id="WP_079651106.1">
    <property type="nucleotide sequence ID" value="NZ_FUYM01000026.1"/>
</dbReference>
<evidence type="ECO:0000256" key="4">
    <source>
        <dbReference type="ARBA" id="ARBA00022801"/>
    </source>
</evidence>
<dbReference type="SUPFAM" id="SSF52980">
    <property type="entry name" value="Restriction endonuclease-like"/>
    <property type="match status" value="1"/>
</dbReference>
<organism evidence="7 8">
    <name type="scientific">Rhizorhabdus histidinilytica</name>
    <dbReference type="NCBI Taxonomy" id="439228"/>
    <lineage>
        <taxon>Bacteria</taxon>
        <taxon>Pseudomonadati</taxon>
        <taxon>Pseudomonadota</taxon>
        <taxon>Alphaproteobacteria</taxon>
        <taxon>Sphingomonadales</taxon>
        <taxon>Sphingomonadaceae</taxon>
        <taxon>Rhizorhabdus</taxon>
    </lineage>
</organism>
<name>A0A1T5H0F0_9SPHN</name>
<keyword evidence="1 6" id="KW-0540">Nuclease</keyword>
<dbReference type="STRING" id="439228.SAMN06295920_12612"/>
<dbReference type="InterPro" id="IPR011335">
    <property type="entry name" value="Restrct_endonuc-II-like"/>
</dbReference>
<dbReference type="Proteomes" id="UP000189818">
    <property type="component" value="Unassembled WGS sequence"/>
</dbReference>
<evidence type="ECO:0000256" key="1">
    <source>
        <dbReference type="ARBA" id="ARBA00022722"/>
    </source>
</evidence>
<keyword evidence="3 6" id="KW-0227">DNA damage</keyword>
<dbReference type="GO" id="GO:0016787">
    <property type="term" value="F:hydrolase activity"/>
    <property type="evidence" value="ECO:0007669"/>
    <property type="project" value="UniProtKB-KW"/>
</dbReference>
<evidence type="ECO:0000256" key="3">
    <source>
        <dbReference type="ARBA" id="ARBA00022763"/>
    </source>
</evidence>
<protein>
    <recommendedName>
        <fullName evidence="6">Very short patch repair endonuclease</fullName>
        <ecNumber evidence="6">3.1.-.-</ecNumber>
    </recommendedName>
</protein>
<evidence type="ECO:0000256" key="6">
    <source>
        <dbReference type="PIRNR" id="PIRNR018267"/>
    </source>
</evidence>
<keyword evidence="4 6" id="KW-0378">Hydrolase</keyword>
<dbReference type="NCBIfam" id="TIGR00632">
    <property type="entry name" value="vsr"/>
    <property type="match status" value="1"/>
</dbReference>
<evidence type="ECO:0000256" key="2">
    <source>
        <dbReference type="ARBA" id="ARBA00022759"/>
    </source>
</evidence>
<comment type="function">
    <text evidence="6">May nick specific sequences that contain T:G mispairs resulting from m5C-deamination.</text>
</comment>
<dbReference type="AlphaFoldDB" id="A0A1T5H0F0"/>
<keyword evidence="5 6" id="KW-0234">DNA repair</keyword>
<comment type="similarity">
    <text evidence="6">Belongs to the vsr family.</text>
</comment>
<keyword evidence="2 6" id="KW-0255">Endonuclease</keyword>
<dbReference type="GO" id="GO:0006298">
    <property type="term" value="P:mismatch repair"/>
    <property type="evidence" value="ECO:0007669"/>
    <property type="project" value="UniProtKB-UniRule"/>
</dbReference>
<reference evidence="8" key="1">
    <citation type="submission" date="2017-02" db="EMBL/GenBank/DDBJ databases">
        <authorList>
            <person name="Varghese N."/>
            <person name="Submissions S."/>
        </authorList>
    </citation>
    <scope>NUCLEOTIDE SEQUENCE [LARGE SCALE GENOMIC DNA]</scope>
    <source>
        <strain evidence="8">UM2</strain>
    </source>
</reference>
<dbReference type="OrthoDB" id="9801520at2"/>
<evidence type="ECO:0000256" key="5">
    <source>
        <dbReference type="ARBA" id="ARBA00023204"/>
    </source>
</evidence>
<evidence type="ECO:0000313" key="8">
    <source>
        <dbReference type="Proteomes" id="UP000189818"/>
    </source>
</evidence>
<keyword evidence="8" id="KW-1185">Reference proteome</keyword>